<comment type="caution">
    <text evidence="1">The sequence shown here is derived from an EMBL/GenBank/DDBJ whole genome shotgun (WGS) entry which is preliminary data.</text>
</comment>
<dbReference type="EMBL" id="JASGOQ010000001">
    <property type="protein sequence ID" value="MDV5390635.1"/>
    <property type="molecule type" value="Genomic_DNA"/>
</dbReference>
<dbReference type="RefSeq" id="WP_037427304.1">
    <property type="nucleotide sequence ID" value="NZ_CP092630.1"/>
</dbReference>
<evidence type="ECO:0000313" key="1">
    <source>
        <dbReference type="EMBL" id="MDV5390635.1"/>
    </source>
</evidence>
<protein>
    <recommendedName>
        <fullName evidence="3">Phage protein</fullName>
    </recommendedName>
</protein>
<gene>
    <name evidence="1" type="ORF">QM089_10290</name>
</gene>
<proteinExistence type="predicted"/>
<dbReference type="AlphaFoldDB" id="A0AAE4Q0E8"/>
<name>A0AAE4Q0E8_9GAMM</name>
<accession>A0AAE4Q0E8</accession>
<organism evidence="1 2">
    <name type="scientific">Shewanella xiamenensis</name>
    <dbReference type="NCBI Taxonomy" id="332186"/>
    <lineage>
        <taxon>Bacteria</taxon>
        <taxon>Pseudomonadati</taxon>
        <taxon>Pseudomonadota</taxon>
        <taxon>Gammaproteobacteria</taxon>
        <taxon>Alteromonadales</taxon>
        <taxon>Shewanellaceae</taxon>
        <taxon>Shewanella</taxon>
    </lineage>
</organism>
<sequence length="155" mass="17346">MKTQNIGRKLEKWCKKQAKKLQKQQATLSYAASVNYAAKSSFSAEPIKQTTAAKSKKAQRKHLNQLLAEYITKQHIQDLDKAARKQQLKLAKAHFNAANDAQFLSFAAIKRISPLPTERSFALRPYKKSPCGGCPALKGRLCKCALKAMQKRQAS</sequence>
<evidence type="ECO:0000313" key="2">
    <source>
        <dbReference type="Proteomes" id="UP001187859"/>
    </source>
</evidence>
<dbReference type="Proteomes" id="UP001187859">
    <property type="component" value="Unassembled WGS sequence"/>
</dbReference>
<reference evidence="1" key="1">
    <citation type="submission" date="2023-05" db="EMBL/GenBank/DDBJ databases">
        <title>Colonisation of extended spectrum b-lactamase- and carbapenemase-producing bacteria on hospital surfaces from low- and middle-income countries.</title>
        <authorList>
            <person name="Nieto-Rosado M."/>
            <person name="Sands K."/>
            <person name="Iregbu K."/>
            <person name="Zahra R."/>
            <person name="Mazarati J.B."/>
            <person name="Mehtar S."/>
            <person name="Barnards-Group B."/>
            <person name="Walsh T.R."/>
        </authorList>
    </citation>
    <scope>NUCLEOTIDE SEQUENCE</scope>
    <source>
        <strain evidence="1">PP-E493</strain>
    </source>
</reference>
<evidence type="ECO:0008006" key="3">
    <source>
        <dbReference type="Google" id="ProtNLM"/>
    </source>
</evidence>